<proteinExistence type="predicted"/>
<evidence type="ECO:0000313" key="2">
    <source>
        <dbReference type="Proteomes" id="UP000694892"/>
    </source>
</evidence>
<evidence type="ECO:0000313" key="1">
    <source>
        <dbReference type="EMBL" id="OCT79261.1"/>
    </source>
</evidence>
<accession>A0A974HIY2</accession>
<organism evidence="1 2">
    <name type="scientific">Xenopus laevis</name>
    <name type="common">African clawed frog</name>
    <dbReference type="NCBI Taxonomy" id="8355"/>
    <lineage>
        <taxon>Eukaryota</taxon>
        <taxon>Metazoa</taxon>
        <taxon>Chordata</taxon>
        <taxon>Craniata</taxon>
        <taxon>Vertebrata</taxon>
        <taxon>Euteleostomi</taxon>
        <taxon>Amphibia</taxon>
        <taxon>Batrachia</taxon>
        <taxon>Anura</taxon>
        <taxon>Pipoidea</taxon>
        <taxon>Pipidae</taxon>
        <taxon>Xenopodinae</taxon>
        <taxon>Xenopus</taxon>
        <taxon>Xenopus</taxon>
    </lineage>
</organism>
<reference evidence="2" key="1">
    <citation type="journal article" date="2016" name="Nature">
        <title>Genome evolution in the allotetraploid frog Xenopus laevis.</title>
        <authorList>
            <person name="Session A.M."/>
            <person name="Uno Y."/>
            <person name="Kwon T."/>
            <person name="Chapman J.A."/>
            <person name="Toyoda A."/>
            <person name="Takahashi S."/>
            <person name="Fukui A."/>
            <person name="Hikosaka A."/>
            <person name="Suzuki A."/>
            <person name="Kondo M."/>
            <person name="van Heeringen S.J."/>
            <person name="Quigley I."/>
            <person name="Heinz S."/>
            <person name="Ogino H."/>
            <person name="Ochi H."/>
            <person name="Hellsten U."/>
            <person name="Lyons J.B."/>
            <person name="Simakov O."/>
            <person name="Putnam N."/>
            <person name="Stites J."/>
            <person name="Kuroki Y."/>
            <person name="Tanaka T."/>
            <person name="Michiue T."/>
            <person name="Watanabe M."/>
            <person name="Bogdanovic O."/>
            <person name="Lister R."/>
            <person name="Georgiou G."/>
            <person name="Paranjpe S.S."/>
            <person name="van Kruijsbergen I."/>
            <person name="Shu S."/>
            <person name="Carlson J."/>
            <person name="Kinoshita T."/>
            <person name="Ohta Y."/>
            <person name="Mawaribuchi S."/>
            <person name="Jenkins J."/>
            <person name="Grimwood J."/>
            <person name="Schmutz J."/>
            <person name="Mitros T."/>
            <person name="Mozaffari S.V."/>
            <person name="Suzuki Y."/>
            <person name="Haramoto Y."/>
            <person name="Yamamoto T.S."/>
            <person name="Takagi C."/>
            <person name="Heald R."/>
            <person name="Miller K."/>
            <person name="Haudenschild C."/>
            <person name="Kitzman J."/>
            <person name="Nakayama T."/>
            <person name="Izutsu Y."/>
            <person name="Robert J."/>
            <person name="Fortriede J."/>
            <person name="Burns K."/>
            <person name="Lotay V."/>
            <person name="Karimi K."/>
            <person name="Yasuoka Y."/>
            <person name="Dichmann D.S."/>
            <person name="Flajnik M.F."/>
            <person name="Houston D.W."/>
            <person name="Shendure J."/>
            <person name="DuPasquier L."/>
            <person name="Vize P.D."/>
            <person name="Zorn A.M."/>
            <person name="Ito M."/>
            <person name="Marcotte E.M."/>
            <person name="Wallingford J.B."/>
            <person name="Ito Y."/>
            <person name="Asashima M."/>
            <person name="Ueno N."/>
            <person name="Matsuda Y."/>
            <person name="Veenstra G.J."/>
            <person name="Fujiyama A."/>
            <person name="Harland R.M."/>
            <person name="Taira M."/>
            <person name="Rokhsar D.S."/>
        </authorList>
    </citation>
    <scope>NUCLEOTIDE SEQUENCE [LARGE SCALE GENOMIC DNA]</scope>
    <source>
        <strain evidence="2">J</strain>
    </source>
</reference>
<protein>
    <submittedName>
        <fullName evidence="1">Uncharacterized protein</fullName>
    </submittedName>
</protein>
<dbReference type="AlphaFoldDB" id="A0A974HIY2"/>
<dbReference type="EMBL" id="CM004474">
    <property type="protein sequence ID" value="OCT79261.1"/>
    <property type="molecule type" value="Genomic_DNA"/>
</dbReference>
<name>A0A974HIY2_XENLA</name>
<sequence length="87" mass="10214">MKSLQWGLYIMSSFLITHDILQLIPMDFNNEGGLKTFYWECRLNIELQQSHKFLFKSLPITKHFKKNALYILNPAASLFKGHVKAKK</sequence>
<dbReference type="Proteomes" id="UP000694892">
    <property type="component" value="Chromosome 5L"/>
</dbReference>
<gene>
    <name evidence="1" type="ORF">XELAEV_18026071mg</name>
</gene>